<dbReference type="EMBL" id="BAAAWD010000010">
    <property type="protein sequence ID" value="GAA3013429.1"/>
    <property type="molecule type" value="Genomic_DNA"/>
</dbReference>
<proteinExistence type="predicted"/>
<sequence length="303" mass="32503">MSRTVLITGATGTVSTALANALRGTGVKLRALVRDRSGSDGPDGQDPRLAGLAEVAEVVAGDLGDARSLPPAFEGVQDLWLLTPNGPRAPENNMNALWAARQAGVERVVRLSVVGAAHDAPNRSGRLHALSDGETERCGMRWTVLRPHWFMQNLLNEAGDISATGTFSLNMSSARIGMIDVRDIAECAARVLLDDPSRHHGRTYTLTGPRSLTFDEVAGRLGSALGRHVTYRPVDDETRRGTLLGYGVPVWIVDMLEEYARAYDSGWGDLTTGTVAELLGRPPRDVADFARDHAAAFTPVGDL</sequence>
<dbReference type="PANTHER" id="PTHR43162">
    <property type="match status" value="1"/>
</dbReference>
<evidence type="ECO:0000259" key="1">
    <source>
        <dbReference type="Pfam" id="PF05368"/>
    </source>
</evidence>
<evidence type="ECO:0000313" key="3">
    <source>
        <dbReference type="Proteomes" id="UP001499930"/>
    </source>
</evidence>
<keyword evidence="3" id="KW-1185">Reference proteome</keyword>
<dbReference type="Gene3D" id="3.90.25.10">
    <property type="entry name" value="UDP-galactose 4-epimerase, domain 1"/>
    <property type="match status" value="1"/>
</dbReference>
<dbReference type="InterPro" id="IPR051604">
    <property type="entry name" value="Ergot_Alk_Oxidoreductase"/>
</dbReference>
<accession>A0ABN3Y2C3</accession>
<organism evidence="2 3">
    <name type="scientific">Streptosporangium longisporum</name>
    <dbReference type="NCBI Taxonomy" id="46187"/>
    <lineage>
        <taxon>Bacteria</taxon>
        <taxon>Bacillati</taxon>
        <taxon>Actinomycetota</taxon>
        <taxon>Actinomycetes</taxon>
        <taxon>Streptosporangiales</taxon>
        <taxon>Streptosporangiaceae</taxon>
        <taxon>Streptosporangium</taxon>
    </lineage>
</organism>
<dbReference type="PANTHER" id="PTHR43162:SF1">
    <property type="entry name" value="PRESTALK A DIFFERENTIATION PROTEIN A"/>
    <property type="match status" value="1"/>
</dbReference>
<comment type="caution">
    <text evidence="2">The sequence shown here is derived from an EMBL/GenBank/DDBJ whole genome shotgun (WGS) entry which is preliminary data.</text>
</comment>
<dbReference type="RefSeq" id="WP_344897573.1">
    <property type="nucleotide sequence ID" value="NZ_BAAAWD010000010.1"/>
</dbReference>
<reference evidence="2 3" key="1">
    <citation type="journal article" date="2019" name="Int. J. Syst. Evol. Microbiol.">
        <title>The Global Catalogue of Microorganisms (GCM) 10K type strain sequencing project: providing services to taxonomists for standard genome sequencing and annotation.</title>
        <authorList>
            <consortium name="The Broad Institute Genomics Platform"/>
            <consortium name="The Broad Institute Genome Sequencing Center for Infectious Disease"/>
            <person name="Wu L."/>
            <person name="Ma J."/>
        </authorList>
    </citation>
    <scope>NUCLEOTIDE SEQUENCE [LARGE SCALE GENOMIC DNA]</scope>
    <source>
        <strain evidence="2 3">JCM 3106</strain>
    </source>
</reference>
<gene>
    <name evidence="2" type="ORF">GCM10017559_40800</name>
</gene>
<evidence type="ECO:0000313" key="2">
    <source>
        <dbReference type="EMBL" id="GAA3013429.1"/>
    </source>
</evidence>
<dbReference type="Pfam" id="PF05368">
    <property type="entry name" value="NmrA"/>
    <property type="match status" value="1"/>
</dbReference>
<name>A0ABN3Y2C3_9ACTN</name>
<dbReference type="Proteomes" id="UP001499930">
    <property type="component" value="Unassembled WGS sequence"/>
</dbReference>
<dbReference type="InterPro" id="IPR008030">
    <property type="entry name" value="NmrA-like"/>
</dbReference>
<feature type="domain" description="NmrA-like" evidence="1">
    <location>
        <begin position="2"/>
        <end position="263"/>
    </location>
</feature>
<dbReference type="Gene3D" id="3.40.50.720">
    <property type="entry name" value="NAD(P)-binding Rossmann-like Domain"/>
    <property type="match status" value="1"/>
</dbReference>
<protein>
    <submittedName>
        <fullName evidence="2">SDR family oxidoreductase</fullName>
    </submittedName>
</protein>
<dbReference type="SUPFAM" id="SSF51735">
    <property type="entry name" value="NAD(P)-binding Rossmann-fold domains"/>
    <property type="match status" value="1"/>
</dbReference>
<dbReference type="InterPro" id="IPR036291">
    <property type="entry name" value="NAD(P)-bd_dom_sf"/>
</dbReference>